<dbReference type="Gene3D" id="2.60.40.1220">
    <property type="match status" value="1"/>
</dbReference>
<dbReference type="InterPro" id="IPR011432">
    <property type="entry name" value="Shr-like_HID"/>
</dbReference>
<evidence type="ECO:0000256" key="1">
    <source>
        <dbReference type="ARBA" id="ARBA00022729"/>
    </source>
</evidence>
<dbReference type="Pfam" id="PF07550">
    <property type="entry name" value="Shr-like_HID"/>
    <property type="match status" value="1"/>
</dbReference>
<evidence type="ECO:0000313" key="5">
    <source>
        <dbReference type="Proteomes" id="UP001597448"/>
    </source>
</evidence>
<dbReference type="RefSeq" id="WP_209992837.1">
    <property type="nucleotide sequence ID" value="NZ_JBHUKY010000013.1"/>
</dbReference>
<keyword evidence="1 2" id="KW-0732">Signal</keyword>
<dbReference type="InterPro" id="IPR014755">
    <property type="entry name" value="Cu-Rt/internalin_Ig-like"/>
</dbReference>
<evidence type="ECO:0000256" key="2">
    <source>
        <dbReference type="SAM" id="SignalP"/>
    </source>
</evidence>
<feature type="chain" id="PRO_5046087393" evidence="2">
    <location>
        <begin position="39"/>
        <end position="822"/>
    </location>
</feature>
<accession>A0ABW5F5V4</accession>
<evidence type="ECO:0000313" key="4">
    <source>
        <dbReference type="EMBL" id="MFD2409270.1"/>
    </source>
</evidence>
<evidence type="ECO:0000259" key="3">
    <source>
        <dbReference type="Pfam" id="PF07550"/>
    </source>
</evidence>
<sequence>MIARGKTNRLRFMPTVSKMLAVVITAVSVLTVSPGAGYADPAVSEITSATAEVSSNNAAVTVTFNTYAQPAGSLSDLMDGIQIERSGSEQWVDLAADSAGNDISMNGDGALVITLGTALTGTDNSIQIAAGAVMNTEERLSANVLTLSSIAAHDITAPVVTGSRSNDGSWLRVFFDENFSLNVPDGATGEQAAAFLKSRLSVAGDGEHFAPFTNNEGSAYQNNARELYLNYNNNMKIISGLNTVIRIASGTLKDAAGNLNAEMNLHVSPPIIQSVAVSNDNHDVVVTFNKEVLNNTSSDDNLKSNIYLVRTVSGQEKSLKALVAQDTVSIESNKLSIHFAEALSGTESQISINGGALTDLNGNVQEQRTISGFLETAVGGVDPNPADTTMPAYLYSSVSDDYQNITFVFNEEIFNAKGSDSKFLEDVQWYDPYRNQWLYTLPSDVTFTFSGTKLILHFPEPLTGYQYYYQINPGHFMDAAGNVLTGYAATNWIYPQNQAAGLSYNGGYFSGDGRFLSLSFNTNTALADQTLVDGVSHLNEYITISTDHGVTYSALDPLDTVSLYGSQIGIIFYNAKQQGSVKVKVAPGVLSDLYDSKRNSTVEATVAYNTPELTGYFYSNTESEFAFTDNAAWREHVGKVTVYDRNVGQYRTLNASEYVLSEGKLTLAGGIFTAGTRYTVTVDAEGYSSKYLEGGAYKSSEVFSMTAPVVTADNGITATIRLFNNAYAEEVNGNQTILFELFDGNAPVSIVAANLKLSTGTYSANFNVSDVAVNPNYSVKAYVVSRYGNDPANLGLNLATVKTPLELDLAILAANENNNNND</sequence>
<comment type="caution">
    <text evidence="4">The sequence shown here is derived from an EMBL/GenBank/DDBJ whole genome shotgun (WGS) entry which is preliminary data.</text>
</comment>
<feature type="domain" description="Heme-binding protein Shr-like Hb-interacting" evidence="3">
    <location>
        <begin position="619"/>
        <end position="690"/>
    </location>
</feature>
<organism evidence="4 5">
    <name type="scientific">Paenibacillus rhizoplanae</name>
    <dbReference type="NCBI Taxonomy" id="1917181"/>
    <lineage>
        <taxon>Bacteria</taxon>
        <taxon>Bacillati</taxon>
        <taxon>Bacillota</taxon>
        <taxon>Bacilli</taxon>
        <taxon>Bacillales</taxon>
        <taxon>Paenibacillaceae</taxon>
        <taxon>Paenibacillus</taxon>
    </lineage>
</organism>
<protein>
    <submittedName>
        <fullName evidence="4">Hemoblobin-interacting domain-containing protein</fullName>
    </submittedName>
</protein>
<gene>
    <name evidence="4" type="ORF">ACFSX3_05290</name>
</gene>
<feature type="signal peptide" evidence="2">
    <location>
        <begin position="1"/>
        <end position="38"/>
    </location>
</feature>
<dbReference type="Proteomes" id="UP001597448">
    <property type="component" value="Unassembled WGS sequence"/>
</dbReference>
<name>A0ABW5F5V4_9BACL</name>
<proteinExistence type="predicted"/>
<keyword evidence="5" id="KW-1185">Reference proteome</keyword>
<dbReference type="EMBL" id="JBHUKY010000013">
    <property type="protein sequence ID" value="MFD2409270.1"/>
    <property type="molecule type" value="Genomic_DNA"/>
</dbReference>
<reference evidence="5" key="1">
    <citation type="journal article" date="2019" name="Int. J. Syst. Evol. Microbiol.">
        <title>The Global Catalogue of Microorganisms (GCM) 10K type strain sequencing project: providing services to taxonomists for standard genome sequencing and annotation.</title>
        <authorList>
            <consortium name="The Broad Institute Genomics Platform"/>
            <consortium name="The Broad Institute Genome Sequencing Center for Infectious Disease"/>
            <person name="Wu L."/>
            <person name="Ma J."/>
        </authorList>
    </citation>
    <scope>NUCLEOTIDE SEQUENCE [LARGE SCALE GENOMIC DNA]</scope>
    <source>
        <strain evidence="5">CCM 8725</strain>
    </source>
</reference>